<dbReference type="PANTHER" id="PTHR12812:SF0">
    <property type="entry name" value="HEPARAN-SULFATE 6-O-SULFOTRANSFERASE"/>
    <property type="match status" value="1"/>
</dbReference>
<dbReference type="InterPro" id="IPR005331">
    <property type="entry name" value="Sulfotransferase"/>
</dbReference>
<dbReference type="FunFam" id="3.40.50.300:FF:000347">
    <property type="entry name" value="Heparan-sulfate 6-O-sulfotransferase"/>
    <property type="match status" value="1"/>
</dbReference>
<evidence type="ECO:0000256" key="1">
    <source>
        <dbReference type="ARBA" id="ARBA00004606"/>
    </source>
</evidence>
<comment type="subcellular location">
    <subcellularLocation>
        <location evidence="1 9">Membrane</location>
        <topology evidence="1 9">Single-pass type II membrane protein</topology>
    </subcellularLocation>
</comment>
<keyword evidence="8" id="KW-0325">Glycoprotein</keyword>
<dbReference type="GO" id="GO:0017095">
    <property type="term" value="F:heparan sulfate 6-sulfotransferase activity"/>
    <property type="evidence" value="ECO:0007669"/>
    <property type="project" value="TreeGrafter"/>
</dbReference>
<accession>A0A7R8D073</accession>
<keyword evidence="5 9" id="KW-0735">Signal-anchor</keyword>
<evidence type="ECO:0000256" key="3">
    <source>
        <dbReference type="ARBA" id="ARBA00022679"/>
    </source>
</evidence>
<comment type="function">
    <text evidence="9">6-O-sulfation enzyme which catalyzes the transfer of sulfate from 3'-phosphoadenosine 5'-phosphosulfate (PAPS) to position 6 of the N-sulfoglucosamine residue (GlcNS) of heparan sulfate.</text>
</comment>
<evidence type="ECO:0000256" key="5">
    <source>
        <dbReference type="ARBA" id="ARBA00022968"/>
    </source>
</evidence>
<comment type="catalytic activity">
    <reaction evidence="9">
        <text>alpha-D-glucosaminyl-[heparan sulfate](n) + 3'-phosphoadenylyl sulfate = 6-sulfo-alpha-D-glucosaminyl-[heparan sulfate](n) + adenosine 3',5'-bisphosphate + H(+)</text>
        <dbReference type="Rhea" id="RHEA:56604"/>
        <dbReference type="Rhea" id="RHEA-COMP:9830"/>
        <dbReference type="Rhea" id="RHEA-COMP:14621"/>
        <dbReference type="ChEBI" id="CHEBI:15378"/>
        <dbReference type="ChEBI" id="CHEBI:58339"/>
        <dbReference type="ChEBI" id="CHEBI:58343"/>
        <dbReference type="ChEBI" id="CHEBI:58388"/>
        <dbReference type="ChEBI" id="CHEBI:140604"/>
    </reaction>
</comment>
<evidence type="ECO:0000256" key="7">
    <source>
        <dbReference type="ARBA" id="ARBA00023136"/>
    </source>
</evidence>
<dbReference type="InterPro" id="IPR027417">
    <property type="entry name" value="P-loop_NTPase"/>
</dbReference>
<dbReference type="Gene3D" id="3.40.50.300">
    <property type="entry name" value="P-loop containing nucleotide triphosphate hydrolases"/>
    <property type="match status" value="1"/>
</dbReference>
<dbReference type="Proteomes" id="UP000675881">
    <property type="component" value="Chromosome 6"/>
</dbReference>
<organism evidence="10 11">
    <name type="scientific">Lepeophtheirus salmonis</name>
    <name type="common">Salmon louse</name>
    <name type="synonym">Caligus salmonis</name>
    <dbReference type="NCBI Taxonomy" id="72036"/>
    <lineage>
        <taxon>Eukaryota</taxon>
        <taxon>Metazoa</taxon>
        <taxon>Ecdysozoa</taxon>
        <taxon>Arthropoda</taxon>
        <taxon>Crustacea</taxon>
        <taxon>Multicrustacea</taxon>
        <taxon>Hexanauplia</taxon>
        <taxon>Copepoda</taxon>
        <taxon>Siphonostomatoida</taxon>
        <taxon>Caligidae</taxon>
        <taxon>Lepeophtheirus</taxon>
    </lineage>
</organism>
<dbReference type="GO" id="GO:0016020">
    <property type="term" value="C:membrane"/>
    <property type="evidence" value="ECO:0007669"/>
    <property type="project" value="UniProtKB-SubCell"/>
</dbReference>
<comment type="similarity">
    <text evidence="2 9">Belongs to the sulfotransferase 6 family.</text>
</comment>
<dbReference type="EC" id="2.8.2.-" evidence="9"/>
<dbReference type="PANTHER" id="PTHR12812">
    <property type="entry name" value="HEPARAN SULFATE 6-O-SULFOTRANSFERASE 3"/>
    <property type="match status" value="1"/>
</dbReference>
<dbReference type="Pfam" id="PF03567">
    <property type="entry name" value="Sulfotransfer_2"/>
    <property type="match status" value="1"/>
</dbReference>
<evidence type="ECO:0000313" key="10">
    <source>
        <dbReference type="EMBL" id="CAF2980514.1"/>
    </source>
</evidence>
<dbReference type="OrthoDB" id="406981at2759"/>
<gene>
    <name evidence="10" type="ORF">LSAA_11571</name>
</gene>
<evidence type="ECO:0000256" key="6">
    <source>
        <dbReference type="ARBA" id="ARBA00022989"/>
    </source>
</evidence>
<dbReference type="SUPFAM" id="SSF52540">
    <property type="entry name" value="P-loop containing nucleoside triphosphate hydrolases"/>
    <property type="match status" value="1"/>
</dbReference>
<evidence type="ECO:0000256" key="9">
    <source>
        <dbReference type="RuleBase" id="RU364122"/>
    </source>
</evidence>
<dbReference type="AlphaFoldDB" id="A0A7R8D073"/>
<evidence type="ECO:0000256" key="8">
    <source>
        <dbReference type="ARBA" id="ARBA00023180"/>
    </source>
</evidence>
<keyword evidence="11" id="KW-1185">Reference proteome</keyword>
<protein>
    <recommendedName>
        <fullName evidence="9">Heparan-sulfate 6-O-sulfotransferase</fullName>
        <ecNumber evidence="9">2.8.2.-</ecNumber>
    </recommendedName>
</protein>
<evidence type="ECO:0000256" key="4">
    <source>
        <dbReference type="ARBA" id="ARBA00022692"/>
    </source>
</evidence>
<keyword evidence="3 9" id="KW-0808">Transferase</keyword>
<name>A0A7R8D073_LEPSM</name>
<evidence type="ECO:0000313" key="11">
    <source>
        <dbReference type="Proteomes" id="UP000675881"/>
    </source>
</evidence>
<dbReference type="InterPro" id="IPR010635">
    <property type="entry name" value="Heparan_SO4-6-sulfoTrfase"/>
</dbReference>
<evidence type="ECO:0000256" key="2">
    <source>
        <dbReference type="ARBA" id="ARBA00010109"/>
    </source>
</evidence>
<reference evidence="10" key="1">
    <citation type="submission" date="2021-02" db="EMBL/GenBank/DDBJ databases">
        <authorList>
            <person name="Bekaert M."/>
        </authorList>
    </citation>
    <scope>NUCLEOTIDE SEQUENCE</scope>
    <source>
        <strain evidence="10">IoA-00</strain>
    </source>
</reference>
<keyword evidence="6" id="KW-1133">Transmembrane helix</keyword>
<keyword evidence="7 9" id="KW-0472">Membrane</keyword>
<keyword evidence="4" id="KW-0812">Transmembrane</keyword>
<sequence>MEKGDEDDVSLEWVLNADNGKDKELVEQRGEKELLVLTSLRNESSSSPFTPHLNILPTPPNVIDFESTQRDNFIFHFNGSDVMIFLHIQKTGGTTFGKHLVQDINLESPPGGSNKTWLFSRYSTGWKCGLHADWTELTACVDPYLSKTEGPGTRRYFYITFLREPVSRYLSEFRHVQRGATWKDSKHTCNGRRATSIEIPPCYKPPEENWEDVSLRDFMDCSSNLAVNRMTRMLADLTLVNCYDKLSMSFRERDTILFESAKRNLEIMTFFGLTEEQIASQYLFQKIFNLNFKVNFTQYQRVQGDSTLEELSPEVLSRIEQLNHLDIKLYAYAKELMMKRYRAFKKTERRG</sequence>
<proteinExistence type="inferred from homology"/>
<dbReference type="EMBL" id="HG994585">
    <property type="protein sequence ID" value="CAF2980514.1"/>
    <property type="molecule type" value="Genomic_DNA"/>
</dbReference>